<gene>
    <name evidence="1" type="ORF">M9458_019331</name>
</gene>
<proteinExistence type="predicted"/>
<dbReference type="EMBL" id="JAMKFB020000009">
    <property type="protein sequence ID" value="KAL0183635.1"/>
    <property type="molecule type" value="Genomic_DNA"/>
</dbReference>
<name>A0ABD0QC13_CIRMR</name>
<organism evidence="1 2">
    <name type="scientific">Cirrhinus mrigala</name>
    <name type="common">Mrigala</name>
    <dbReference type="NCBI Taxonomy" id="683832"/>
    <lineage>
        <taxon>Eukaryota</taxon>
        <taxon>Metazoa</taxon>
        <taxon>Chordata</taxon>
        <taxon>Craniata</taxon>
        <taxon>Vertebrata</taxon>
        <taxon>Euteleostomi</taxon>
        <taxon>Actinopterygii</taxon>
        <taxon>Neopterygii</taxon>
        <taxon>Teleostei</taxon>
        <taxon>Ostariophysi</taxon>
        <taxon>Cypriniformes</taxon>
        <taxon>Cyprinidae</taxon>
        <taxon>Labeoninae</taxon>
        <taxon>Labeonini</taxon>
        <taxon>Cirrhinus</taxon>
    </lineage>
</organism>
<dbReference type="AlphaFoldDB" id="A0ABD0QC13"/>
<feature type="non-terminal residue" evidence="1">
    <location>
        <position position="63"/>
    </location>
</feature>
<accession>A0ABD0QC13</accession>
<keyword evidence="2" id="KW-1185">Reference proteome</keyword>
<evidence type="ECO:0000313" key="1">
    <source>
        <dbReference type="EMBL" id="KAL0183635.1"/>
    </source>
</evidence>
<comment type="caution">
    <text evidence="1">The sequence shown here is derived from an EMBL/GenBank/DDBJ whole genome shotgun (WGS) entry which is preliminary data.</text>
</comment>
<reference evidence="1 2" key="1">
    <citation type="submission" date="2024-05" db="EMBL/GenBank/DDBJ databases">
        <title>Genome sequencing and assembly of Indian major carp, Cirrhinus mrigala (Hamilton, 1822).</title>
        <authorList>
            <person name="Mohindra V."/>
            <person name="Chowdhury L.M."/>
            <person name="Lal K."/>
            <person name="Jena J.K."/>
        </authorList>
    </citation>
    <scope>NUCLEOTIDE SEQUENCE [LARGE SCALE GENOMIC DNA]</scope>
    <source>
        <strain evidence="1">CM1030</strain>
        <tissue evidence="1">Blood</tissue>
    </source>
</reference>
<dbReference type="Proteomes" id="UP001529510">
    <property type="component" value="Unassembled WGS sequence"/>
</dbReference>
<protein>
    <submittedName>
        <fullName evidence="1">Uncharacterized protein</fullName>
    </submittedName>
</protein>
<feature type="non-terminal residue" evidence="1">
    <location>
        <position position="1"/>
    </location>
</feature>
<evidence type="ECO:0000313" key="2">
    <source>
        <dbReference type="Proteomes" id="UP001529510"/>
    </source>
</evidence>
<sequence>LVVFHVALWTPVPLAGETQSGRHVLTLVHAHWWTDRPPLLQRMNKRTNTAWSAETEIMTMMKR</sequence>